<feature type="transmembrane region" description="Helical" evidence="1">
    <location>
        <begin position="98"/>
        <end position="117"/>
    </location>
</feature>
<dbReference type="Pfam" id="PF03729">
    <property type="entry name" value="DUF308"/>
    <property type="match status" value="2"/>
</dbReference>
<accession>A0A934QAY9</accession>
<keyword evidence="1" id="KW-1133">Transmembrane helix</keyword>
<evidence type="ECO:0000256" key="1">
    <source>
        <dbReference type="SAM" id="Phobius"/>
    </source>
</evidence>
<comment type="caution">
    <text evidence="2">The sequence shown here is derived from an EMBL/GenBank/DDBJ whole genome shotgun (WGS) entry which is preliminary data.</text>
</comment>
<keyword evidence="3" id="KW-1185">Reference proteome</keyword>
<evidence type="ECO:0000313" key="2">
    <source>
        <dbReference type="EMBL" id="MBK0421226.1"/>
    </source>
</evidence>
<protein>
    <submittedName>
        <fullName evidence="2">DUF308 domain-containing protein</fullName>
    </submittedName>
</protein>
<feature type="transmembrane region" description="Helical" evidence="1">
    <location>
        <begin position="75"/>
        <end position="92"/>
    </location>
</feature>
<reference evidence="2" key="1">
    <citation type="submission" date="2020-12" db="EMBL/GenBank/DDBJ databases">
        <title>Leucobacter sp. CAS2, isolated from Chromium sludge.</title>
        <authorList>
            <person name="Xu Z."/>
        </authorList>
    </citation>
    <scope>NUCLEOTIDE SEQUENCE</scope>
    <source>
        <strain evidence="2">CSA2</strain>
    </source>
</reference>
<feature type="transmembrane region" description="Helical" evidence="1">
    <location>
        <begin position="21"/>
        <end position="42"/>
    </location>
</feature>
<dbReference type="EMBL" id="JAEHOI010000002">
    <property type="protein sequence ID" value="MBK0421226.1"/>
    <property type="molecule type" value="Genomic_DNA"/>
</dbReference>
<keyword evidence="1" id="KW-0472">Membrane</keyword>
<dbReference type="Proteomes" id="UP000618733">
    <property type="component" value="Unassembled WGS sequence"/>
</dbReference>
<feature type="transmembrane region" description="Helical" evidence="1">
    <location>
        <begin position="124"/>
        <end position="145"/>
    </location>
</feature>
<feature type="transmembrane region" description="Helical" evidence="1">
    <location>
        <begin position="48"/>
        <end position="68"/>
    </location>
</feature>
<dbReference type="AlphaFoldDB" id="A0A934QAY9"/>
<gene>
    <name evidence="2" type="ORF">JD292_03900</name>
</gene>
<name>A0A934QAY9_9MICO</name>
<keyword evidence="1" id="KW-0812">Transmembrane</keyword>
<sequence>MSPFPARRASASASPAGGRSARIGGVIAGVIVALAGVALVIWPFFSASWLLVLIFGTAIIANGIAVLVRRGPGSLVGGTLLILLGVFAMAFTPTTASVLVTLLGGFLVVVAIGWLAVGSRLAGARPLVLIPGILLLVAGIVALIWPSIALSIIAVVTGVVMIAVGVMIVRGAVSVRRTPAAEETIIIVDRPDAGGAGGASPVGSSDR</sequence>
<feature type="transmembrane region" description="Helical" evidence="1">
    <location>
        <begin position="151"/>
        <end position="169"/>
    </location>
</feature>
<evidence type="ECO:0000313" key="3">
    <source>
        <dbReference type="Proteomes" id="UP000618733"/>
    </source>
</evidence>
<dbReference type="InterPro" id="IPR005325">
    <property type="entry name" value="DUF308_memb"/>
</dbReference>
<organism evidence="2 3">
    <name type="scientific">Leucobacter edaphi</name>
    <dbReference type="NCBI Taxonomy" id="2796472"/>
    <lineage>
        <taxon>Bacteria</taxon>
        <taxon>Bacillati</taxon>
        <taxon>Actinomycetota</taxon>
        <taxon>Actinomycetes</taxon>
        <taxon>Micrococcales</taxon>
        <taxon>Microbacteriaceae</taxon>
        <taxon>Leucobacter</taxon>
    </lineage>
</organism>
<proteinExistence type="predicted"/>